<dbReference type="Proteomes" id="UP000002630">
    <property type="component" value="Linkage Group LG08"/>
</dbReference>
<accession>D8LIW0</accession>
<organism evidence="3 4">
    <name type="scientific">Ectocarpus siliculosus</name>
    <name type="common">Brown alga</name>
    <name type="synonym">Conferva siliculosa</name>
    <dbReference type="NCBI Taxonomy" id="2880"/>
    <lineage>
        <taxon>Eukaryota</taxon>
        <taxon>Sar</taxon>
        <taxon>Stramenopiles</taxon>
        <taxon>Ochrophyta</taxon>
        <taxon>PX clade</taxon>
        <taxon>Phaeophyceae</taxon>
        <taxon>Ectocarpales</taxon>
        <taxon>Ectocarpaceae</taxon>
        <taxon>Ectocarpus</taxon>
    </lineage>
</organism>
<dbReference type="eggNOG" id="KOG0697">
    <property type="taxonomic scope" value="Eukaryota"/>
</dbReference>
<evidence type="ECO:0000259" key="2">
    <source>
        <dbReference type="PROSITE" id="PS51746"/>
    </source>
</evidence>
<dbReference type="Gene3D" id="3.60.40.10">
    <property type="entry name" value="PPM-type phosphatase domain"/>
    <property type="match status" value="1"/>
</dbReference>
<dbReference type="OrthoDB" id="48574at2759"/>
<evidence type="ECO:0000313" key="3">
    <source>
        <dbReference type="EMBL" id="CBN76844.1"/>
    </source>
</evidence>
<dbReference type="PANTHER" id="PTHR13832">
    <property type="entry name" value="PROTEIN PHOSPHATASE 2C"/>
    <property type="match status" value="1"/>
</dbReference>
<reference evidence="3 4" key="1">
    <citation type="journal article" date="2010" name="Nature">
        <title>The Ectocarpus genome and the independent evolution of multicellularity in brown algae.</title>
        <authorList>
            <person name="Cock J.M."/>
            <person name="Sterck L."/>
            <person name="Rouze P."/>
            <person name="Scornet D."/>
            <person name="Allen A.E."/>
            <person name="Amoutzias G."/>
            <person name="Anthouard V."/>
            <person name="Artiguenave F."/>
            <person name="Aury J.M."/>
            <person name="Badger J.H."/>
            <person name="Beszteri B."/>
            <person name="Billiau K."/>
            <person name="Bonnet E."/>
            <person name="Bothwell J.H."/>
            <person name="Bowler C."/>
            <person name="Boyen C."/>
            <person name="Brownlee C."/>
            <person name="Carrano C.J."/>
            <person name="Charrier B."/>
            <person name="Cho G.Y."/>
            <person name="Coelho S.M."/>
            <person name="Collen J."/>
            <person name="Corre E."/>
            <person name="Da Silva C."/>
            <person name="Delage L."/>
            <person name="Delaroque N."/>
            <person name="Dittami S.M."/>
            <person name="Doulbeau S."/>
            <person name="Elias M."/>
            <person name="Farnham G."/>
            <person name="Gachon C.M."/>
            <person name="Gschloessl B."/>
            <person name="Heesch S."/>
            <person name="Jabbari K."/>
            <person name="Jubin C."/>
            <person name="Kawai H."/>
            <person name="Kimura K."/>
            <person name="Kloareg B."/>
            <person name="Kupper F.C."/>
            <person name="Lang D."/>
            <person name="Le Bail A."/>
            <person name="Leblanc C."/>
            <person name="Lerouge P."/>
            <person name="Lohr M."/>
            <person name="Lopez P.J."/>
            <person name="Martens C."/>
            <person name="Maumus F."/>
            <person name="Michel G."/>
            <person name="Miranda-Saavedra D."/>
            <person name="Morales J."/>
            <person name="Moreau H."/>
            <person name="Motomura T."/>
            <person name="Nagasato C."/>
            <person name="Napoli C.A."/>
            <person name="Nelson D.R."/>
            <person name="Nyvall-Collen P."/>
            <person name="Peters A.F."/>
            <person name="Pommier C."/>
            <person name="Potin P."/>
            <person name="Poulain J."/>
            <person name="Quesneville H."/>
            <person name="Read B."/>
            <person name="Rensing S.A."/>
            <person name="Ritter A."/>
            <person name="Rousvoal S."/>
            <person name="Samanta M."/>
            <person name="Samson G."/>
            <person name="Schroeder D.C."/>
            <person name="Segurens B."/>
            <person name="Strittmatter M."/>
            <person name="Tonon T."/>
            <person name="Tregear J.W."/>
            <person name="Valentin K."/>
            <person name="von Dassow P."/>
            <person name="Yamagishi T."/>
            <person name="Van de Peer Y."/>
            <person name="Wincker P."/>
        </authorList>
    </citation>
    <scope>NUCLEOTIDE SEQUENCE [LARGE SCALE GENOMIC DNA]</scope>
    <source>
        <strain evidence="4">Ec32 / CCAP1310/4</strain>
    </source>
</reference>
<dbReference type="PANTHER" id="PTHR13832:SF827">
    <property type="entry name" value="PROTEIN PHOSPHATASE 1L"/>
    <property type="match status" value="1"/>
</dbReference>
<dbReference type="Pfam" id="PF00481">
    <property type="entry name" value="PP2C"/>
    <property type="match status" value="1"/>
</dbReference>
<dbReference type="SUPFAM" id="SSF81606">
    <property type="entry name" value="PP2C-like"/>
    <property type="match status" value="1"/>
</dbReference>
<feature type="compositionally biased region" description="Basic and acidic residues" evidence="1">
    <location>
        <begin position="1"/>
        <end position="15"/>
    </location>
</feature>
<proteinExistence type="predicted"/>
<dbReference type="InParanoid" id="D8LIW0"/>
<dbReference type="PROSITE" id="PS51746">
    <property type="entry name" value="PPM_2"/>
    <property type="match status" value="1"/>
</dbReference>
<evidence type="ECO:0000256" key="1">
    <source>
        <dbReference type="SAM" id="MobiDB-lite"/>
    </source>
</evidence>
<dbReference type="OMA" id="HQAMMES"/>
<sequence>MSVDHKPGRKAESRRILRSGGYLDETDPRNPRVVCDTLKMSIATSRALGDFDFKSNPSRLPEEQMVSPVPELYTRRRDPQDEFLILATDGVWDVMDNPGIVSFLQIQAACLARGDEIYGETGDTGETDSELLARSVLKRCLDLGSRDNMTIVLADLRRRRRRARPKVSPPKLSPTIGEGRGGVEDRGGVAAAAIGAPLLGNRGGTEAVPTVAAAAVPAAVVGASTATAVATAAAAVAPAAAATTTAGAGDKGDFGPSMRVSGGDSSVGGSAVSVSTGGGDPAVHGSVAAAAAEAGVGTREALRQNAGGDGVGAGDGSFLAGHVGDGRDGSSRTRPGQSAGVSGLTAGGGGANNTSKIAVEPGGVAVSGVVGVSGKTSTGGAAAVVEGDGVGEALTVREAGGLLRPPEAVDGNQER</sequence>
<dbReference type="EMBL" id="FN649733">
    <property type="protein sequence ID" value="CBN76844.1"/>
    <property type="molecule type" value="Genomic_DNA"/>
</dbReference>
<dbReference type="CDD" id="cd00143">
    <property type="entry name" value="PP2Cc"/>
    <property type="match status" value="1"/>
</dbReference>
<dbReference type="AlphaFoldDB" id="D8LIW0"/>
<dbReference type="STRING" id="2880.D8LIW0"/>
<feature type="domain" description="PPM-type phosphatase" evidence="2">
    <location>
        <begin position="1"/>
        <end position="156"/>
    </location>
</feature>
<dbReference type="InterPro" id="IPR001932">
    <property type="entry name" value="PPM-type_phosphatase-like_dom"/>
</dbReference>
<name>D8LIW0_ECTSI</name>
<dbReference type="InterPro" id="IPR015655">
    <property type="entry name" value="PP2C"/>
</dbReference>
<dbReference type="EMBL" id="FN648409">
    <property type="protein sequence ID" value="CBN76844.1"/>
    <property type="molecule type" value="Genomic_DNA"/>
</dbReference>
<feature type="region of interest" description="Disordered" evidence="1">
    <location>
        <begin position="396"/>
        <end position="415"/>
    </location>
</feature>
<dbReference type="InterPro" id="IPR036457">
    <property type="entry name" value="PPM-type-like_dom_sf"/>
</dbReference>
<protein>
    <recommendedName>
        <fullName evidence="2">PPM-type phosphatase domain-containing protein</fullName>
    </recommendedName>
</protein>
<feature type="compositionally biased region" description="Low complexity" evidence="1">
    <location>
        <begin position="257"/>
        <end position="275"/>
    </location>
</feature>
<dbReference type="GO" id="GO:0004722">
    <property type="term" value="F:protein serine/threonine phosphatase activity"/>
    <property type="evidence" value="ECO:0007669"/>
    <property type="project" value="InterPro"/>
</dbReference>
<feature type="region of interest" description="Disordered" evidence="1">
    <location>
        <begin position="162"/>
        <end position="183"/>
    </location>
</feature>
<feature type="region of interest" description="Disordered" evidence="1">
    <location>
        <begin position="305"/>
        <end position="353"/>
    </location>
</feature>
<evidence type="ECO:0000313" key="4">
    <source>
        <dbReference type="Proteomes" id="UP000002630"/>
    </source>
</evidence>
<gene>
    <name evidence="3" type="ORF">Esi_0023_0067</name>
</gene>
<keyword evidence="4" id="KW-1185">Reference proteome</keyword>
<feature type="region of interest" description="Disordered" evidence="1">
    <location>
        <begin position="243"/>
        <end position="279"/>
    </location>
</feature>
<feature type="region of interest" description="Disordered" evidence="1">
    <location>
        <begin position="1"/>
        <end position="30"/>
    </location>
</feature>